<dbReference type="PANTHER" id="PTHR30007">
    <property type="entry name" value="PHP DOMAIN PROTEIN"/>
    <property type="match status" value="1"/>
</dbReference>
<evidence type="ECO:0000313" key="4">
    <source>
        <dbReference type="Proteomes" id="UP001160499"/>
    </source>
</evidence>
<evidence type="ECO:0000259" key="2">
    <source>
        <dbReference type="Pfam" id="PF13340"/>
    </source>
</evidence>
<dbReference type="PANTHER" id="PTHR30007:SF0">
    <property type="entry name" value="TRANSPOSASE"/>
    <property type="match status" value="1"/>
</dbReference>
<organism evidence="3 4">
    <name type="scientific">Streptomyces pseudovenezuelae</name>
    <dbReference type="NCBI Taxonomy" id="67350"/>
    <lineage>
        <taxon>Bacteria</taxon>
        <taxon>Bacillati</taxon>
        <taxon>Actinomycetota</taxon>
        <taxon>Actinomycetes</taxon>
        <taxon>Kitasatosporales</taxon>
        <taxon>Streptomycetaceae</taxon>
        <taxon>Streptomyces</taxon>
        <taxon>Streptomyces aurantiacus group</taxon>
    </lineage>
</organism>
<dbReference type="Pfam" id="PF13340">
    <property type="entry name" value="DUF4096"/>
    <property type="match status" value="1"/>
</dbReference>
<protein>
    <submittedName>
        <fullName evidence="3">Transposase</fullName>
    </submittedName>
</protein>
<evidence type="ECO:0000313" key="3">
    <source>
        <dbReference type="EMBL" id="MDH6221437.1"/>
    </source>
</evidence>
<dbReference type="Proteomes" id="UP001160499">
    <property type="component" value="Unassembled WGS sequence"/>
</dbReference>
<feature type="domain" description="Insertion element IS402-like" evidence="2">
    <location>
        <begin position="69"/>
        <end position="131"/>
    </location>
</feature>
<evidence type="ECO:0000256" key="1">
    <source>
        <dbReference type="SAM" id="MobiDB-lite"/>
    </source>
</evidence>
<comment type="caution">
    <text evidence="3">The sequence shown here is derived from an EMBL/GenBank/DDBJ whole genome shotgun (WGS) entry which is preliminary data.</text>
</comment>
<sequence length="292" mass="31239">MVLVRCLMQLGCGSRVVCRLGRESVCACLLPGRPVPRGAPMAANARLGALDSGRYAQVMSERRPYPSDLSDARWELIEPVLAAWRYERHGRALGFGRPPEHDLREIMNAILYVDRTGVQWRYLPHDFPKARSGVTWCPGGGRPCNPRWCGRCCGGGHVLDRETAEERAGGAVVGGAAADAAATGLPAQQRPAECGLYRGSAADLGLAYRPDGQQPGDDGDRPRPRPPADGLHQEEAADDGERDLRGGVRPEGNLPVGDSAQHPGVTASGSVEAAHPAGSRAHSRPPTRSEWP</sequence>
<dbReference type="EMBL" id="JARXVH010000023">
    <property type="protein sequence ID" value="MDH6221437.1"/>
    <property type="molecule type" value="Genomic_DNA"/>
</dbReference>
<feature type="region of interest" description="Disordered" evidence="1">
    <location>
        <begin position="206"/>
        <end position="292"/>
    </location>
</feature>
<proteinExistence type="predicted"/>
<name>A0ABT6LYR6_9ACTN</name>
<accession>A0ABT6LYR6</accession>
<keyword evidence="4" id="KW-1185">Reference proteome</keyword>
<dbReference type="InterPro" id="IPR025161">
    <property type="entry name" value="IS402-like_dom"/>
</dbReference>
<gene>
    <name evidence="3" type="ORF">M2283_008784</name>
</gene>
<reference evidence="3 4" key="1">
    <citation type="submission" date="2023-04" db="EMBL/GenBank/DDBJ databases">
        <title>Forest soil microbial communities from Buena Vista Peninsula, Colon Province, Panama.</title>
        <authorList>
            <person name="Bouskill N."/>
        </authorList>
    </citation>
    <scope>NUCLEOTIDE SEQUENCE [LARGE SCALE GENOMIC DNA]</scope>
    <source>
        <strain evidence="3 4">GGS1</strain>
    </source>
</reference>